<feature type="region of interest" description="Disordered" evidence="1">
    <location>
        <begin position="538"/>
        <end position="564"/>
    </location>
</feature>
<accession>A0A482XGX3</accession>
<dbReference type="Pfam" id="PF11799">
    <property type="entry name" value="IMS_C"/>
    <property type="match status" value="1"/>
</dbReference>
<dbReference type="PIRSF" id="PIRSF036603">
    <property type="entry name" value="DPol_eta"/>
    <property type="match status" value="1"/>
</dbReference>
<dbReference type="PANTHER" id="PTHR46404">
    <property type="entry name" value="DNA POLYMERASE IOTA"/>
    <property type="match status" value="1"/>
</dbReference>
<dbReference type="FunCoup" id="A0A482XGX3">
    <property type="interactions" value="1198"/>
</dbReference>
<feature type="region of interest" description="Disordered" evidence="1">
    <location>
        <begin position="447"/>
        <end position="486"/>
    </location>
</feature>
<protein>
    <recommendedName>
        <fullName evidence="2">UmuC domain-containing protein</fullName>
    </recommendedName>
</protein>
<keyword evidence="4" id="KW-1185">Reference proteome</keyword>
<dbReference type="Gene3D" id="1.10.150.20">
    <property type="entry name" value="5' to 3' exonuclease, C-terminal subdomain"/>
    <property type="match status" value="1"/>
</dbReference>
<dbReference type="Gene3D" id="3.30.70.270">
    <property type="match status" value="1"/>
</dbReference>
<dbReference type="EMBL" id="QKKF02010000">
    <property type="protein sequence ID" value="RZF45002.1"/>
    <property type="molecule type" value="Genomic_DNA"/>
</dbReference>
<dbReference type="OrthoDB" id="1747274at2759"/>
<gene>
    <name evidence="3" type="ORF">LSTR_LSTR001963</name>
</gene>
<feature type="domain" description="UmuC" evidence="2">
    <location>
        <begin position="22"/>
        <end position="231"/>
    </location>
</feature>
<evidence type="ECO:0000259" key="2">
    <source>
        <dbReference type="PROSITE" id="PS50173"/>
    </source>
</evidence>
<dbReference type="Gene3D" id="3.40.1170.60">
    <property type="match status" value="1"/>
</dbReference>
<dbReference type="InterPro" id="IPR001126">
    <property type="entry name" value="UmuC"/>
</dbReference>
<dbReference type="AlphaFoldDB" id="A0A482XGX3"/>
<dbReference type="GO" id="GO:0003887">
    <property type="term" value="F:DNA-directed DNA polymerase activity"/>
    <property type="evidence" value="ECO:0007669"/>
    <property type="project" value="TreeGrafter"/>
</dbReference>
<dbReference type="InterPro" id="IPR036775">
    <property type="entry name" value="DNA_pol_Y-fam_lit_finger_sf"/>
</dbReference>
<evidence type="ECO:0000256" key="1">
    <source>
        <dbReference type="SAM" id="MobiDB-lite"/>
    </source>
</evidence>
<dbReference type="InterPro" id="IPR043128">
    <property type="entry name" value="Rev_trsase/Diguanyl_cyclase"/>
</dbReference>
<dbReference type="Gene3D" id="3.30.1490.100">
    <property type="entry name" value="DNA polymerase, Y-family, little finger domain"/>
    <property type="match status" value="1"/>
</dbReference>
<dbReference type="InterPro" id="IPR017961">
    <property type="entry name" value="DNA_pol_Y-fam_little_finger"/>
</dbReference>
<dbReference type="SUPFAM" id="SSF100879">
    <property type="entry name" value="Lesion bypass DNA polymerase (Y-family), little finger domain"/>
    <property type="match status" value="1"/>
</dbReference>
<reference evidence="3 4" key="1">
    <citation type="journal article" date="2017" name="Gigascience">
        <title>Genome sequence of the small brown planthopper, Laodelphax striatellus.</title>
        <authorList>
            <person name="Zhu J."/>
            <person name="Jiang F."/>
            <person name="Wang X."/>
            <person name="Yang P."/>
            <person name="Bao Y."/>
            <person name="Zhao W."/>
            <person name="Wang W."/>
            <person name="Lu H."/>
            <person name="Wang Q."/>
            <person name="Cui N."/>
            <person name="Li J."/>
            <person name="Chen X."/>
            <person name="Luo L."/>
            <person name="Yu J."/>
            <person name="Kang L."/>
            <person name="Cui F."/>
        </authorList>
    </citation>
    <scope>NUCLEOTIDE SEQUENCE [LARGE SCALE GENOMIC DNA]</scope>
    <source>
        <strain evidence="3">Lst14</strain>
    </source>
</reference>
<dbReference type="PROSITE" id="PS50173">
    <property type="entry name" value="UMUC"/>
    <property type="match status" value="1"/>
</dbReference>
<evidence type="ECO:0000313" key="3">
    <source>
        <dbReference type="EMBL" id="RZF45002.1"/>
    </source>
</evidence>
<dbReference type="GO" id="GO:0003684">
    <property type="term" value="F:damaged DNA binding"/>
    <property type="evidence" value="ECO:0007669"/>
    <property type="project" value="InterPro"/>
</dbReference>
<proteinExistence type="predicted"/>
<dbReference type="GO" id="GO:0006281">
    <property type="term" value="P:DNA repair"/>
    <property type="evidence" value="ECO:0007669"/>
    <property type="project" value="InterPro"/>
</dbReference>
<sequence>MEEDFESFGASTLDSEQHTRVVVHLDVDCFYAQVEMLKSPHLTTKPLGIKQKNYVITSNYLARECGVKKCMTVTEAKKVCPELILVNGEDLTPYKHISSSISNILRTFSPIVERSGIDEAHVDVTKLCLQRLESLKDVELVGNCFGEDVVQNCVCGCVNRLKMGSVIAKEIRDKVKSHLGLTCCAGVAHNKLLAKLACRVHKPNQQTTVFPSRSVQLMLSQKELKSIPGIGHKLIETLNSIGISSIEDLQSCDLVLLEKHFQKHTASWLKDASFGIDNSEVKVSGKPQSISVEDAFIKSVTNMSVVREKYTSLIKKLLIQVDEDGRIPKTIKVTVRTYNNEMKTNNSRESRQQPSDKLWFTTLKNKADRVNKILETVMKLFSKMVPIENFLLTLVGVGFTNFCDSNISVINFFQNRTSGSIDSTNKSEESVSSSSCEVFSSSSQSRKRSFQESSDSHPSCSSTSVDVKVEKTQSSAAEEGAGTETNNDCDAIPRCPAVDASVWFELPLDIRREIVSSCSSHEECNRFNFKLTEKSKVLPRTIPPKKSKKDKSGEQNSIKNYFSK</sequence>
<feature type="compositionally biased region" description="Low complexity" evidence="1">
    <location>
        <begin position="451"/>
        <end position="464"/>
    </location>
</feature>
<dbReference type="Proteomes" id="UP000291343">
    <property type="component" value="Unassembled WGS sequence"/>
</dbReference>
<dbReference type="Pfam" id="PF00817">
    <property type="entry name" value="IMS"/>
    <property type="match status" value="1"/>
</dbReference>
<dbReference type="FunFam" id="3.40.1170.60:FF:000006">
    <property type="entry name" value="DNA polymerase iota"/>
    <property type="match status" value="1"/>
</dbReference>
<dbReference type="PANTHER" id="PTHR46404:SF1">
    <property type="entry name" value="DNA POLYMERASE IOTA"/>
    <property type="match status" value="1"/>
</dbReference>
<name>A0A482XGX3_LAOST</name>
<organism evidence="3 4">
    <name type="scientific">Laodelphax striatellus</name>
    <name type="common">Small brown planthopper</name>
    <name type="synonym">Delphax striatella</name>
    <dbReference type="NCBI Taxonomy" id="195883"/>
    <lineage>
        <taxon>Eukaryota</taxon>
        <taxon>Metazoa</taxon>
        <taxon>Ecdysozoa</taxon>
        <taxon>Arthropoda</taxon>
        <taxon>Hexapoda</taxon>
        <taxon>Insecta</taxon>
        <taxon>Pterygota</taxon>
        <taxon>Neoptera</taxon>
        <taxon>Paraneoptera</taxon>
        <taxon>Hemiptera</taxon>
        <taxon>Auchenorrhyncha</taxon>
        <taxon>Fulgoroidea</taxon>
        <taxon>Delphacidae</taxon>
        <taxon>Criomorphinae</taxon>
        <taxon>Laodelphax</taxon>
    </lineage>
</organism>
<comment type="caution">
    <text evidence="3">The sequence shown here is derived from an EMBL/GenBank/DDBJ whole genome shotgun (WGS) entry which is preliminary data.</text>
</comment>
<dbReference type="GO" id="GO:0019985">
    <property type="term" value="P:translesion synthesis"/>
    <property type="evidence" value="ECO:0007669"/>
    <property type="project" value="TreeGrafter"/>
</dbReference>
<dbReference type="InterPro" id="IPR043502">
    <property type="entry name" value="DNA/RNA_pol_sf"/>
</dbReference>
<evidence type="ECO:0000313" key="4">
    <source>
        <dbReference type="Proteomes" id="UP000291343"/>
    </source>
</evidence>
<dbReference type="InParanoid" id="A0A482XGX3"/>
<dbReference type="SUPFAM" id="SSF56672">
    <property type="entry name" value="DNA/RNA polymerases"/>
    <property type="match status" value="1"/>
</dbReference>
<dbReference type="SMR" id="A0A482XGX3"/>
<feature type="compositionally biased region" description="Polar residues" evidence="1">
    <location>
        <begin position="554"/>
        <end position="564"/>
    </location>
</feature>
<dbReference type="STRING" id="195883.A0A482XGX3"/>